<evidence type="ECO:0000313" key="2">
    <source>
        <dbReference type="Proteomes" id="UP000805704"/>
    </source>
</evidence>
<dbReference type="Proteomes" id="UP000805704">
    <property type="component" value="Chromosome 3"/>
</dbReference>
<evidence type="ECO:0000313" key="1">
    <source>
        <dbReference type="EMBL" id="KAG8003773.1"/>
    </source>
</evidence>
<sequence length="253" mass="28826">MSTEREGHGLMLSFDPPDHLVESPPNVQRVDLPEDDHTPVRPDYTVDVPLVPDDHPTDIVQLATGVATPAESVRLTGSDCPDIQSDDVPDTTTDTETMPTQKACSQCKEKIGVATKTCKHCGTKQPAKERLEKKKEKFTDEWKERQKKNSSINKIYDATNLLLHKWNLLERHPVLFLSKRTKNGIVAEFLCPWDIEAEEEEVEDSLATMQRIYEKLLNGNISRFVDKLLRDIREKQSQRSFIVFSDVTRKAGR</sequence>
<dbReference type="EMBL" id="CM024791">
    <property type="protein sequence ID" value="KAG8003773.1"/>
    <property type="molecule type" value="Genomic_DNA"/>
</dbReference>
<comment type="caution">
    <text evidence="1">The sequence shown here is derived from an EMBL/GenBank/DDBJ whole genome shotgun (WGS) entry which is preliminary data.</text>
</comment>
<gene>
    <name evidence="1" type="ORF">GBF38_007746</name>
</gene>
<accession>A0ACB7ENK2</accession>
<organism evidence="1 2">
    <name type="scientific">Nibea albiflora</name>
    <name type="common">Yellow drum</name>
    <name type="synonym">Corvina albiflora</name>
    <dbReference type="NCBI Taxonomy" id="240163"/>
    <lineage>
        <taxon>Eukaryota</taxon>
        <taxon>Metazoa</taxon>
        <taxon>Chordata</taxon>
        <taxon>Craniata</taxon>
        <taxon>Vertebrata</taxon>
        <taxon>Euteleostomi</taxon>
        <taxon>Actinopterygii</taxon>
        <taxon>Neopterygii</taxon>
        <taxon>Teleostei</taxon>
        <taxon>Neoteleostei</taxon>
        <taxon>Acanthomorphata</taxon>
        <taxon>Eupercaria</taxon>
        <taxon>Sciaenidae</taxon>
        <taxon>Nibea</taxon>
    </lineage>
</organism>
<proteinExistence type="predicted"/>
<protein>
    <submittedName>
        <fullName evidence="1">Uncharacterized protein</fullName>
    </submittedName>
</protein>
<name>A0ACB7ENK2_NIBAL</name>
<keyword evidence="2" id="KW-1185">Reference proteome</keyword>
<reference evidence="1" key="1">
    <citation type="submission" date="2020-04" db="EMBL/GenBank/DDBJ databases">
        <title>A chromosome-scale assembly and high-density genetic map of the yellow drum (Nibea albiflora) genome.</title>
        <authorList>
            <person name="Xu D."/>
            <person name="Zhang W."/>
            <person name="Chen R."/>
            <person name="Tan P."/>
            <person name="Wang L."/>
            <person name="Song H."/>
            <person name="Tian L."/>
            <person name="Zhu Q."/>
            <person name="Wang B."/>
        </authorList>
    </citation>
    <scope>NUCLEOTIDE SEQUENCE</scope>
    <source>
        <strain evidence="1">ZJHYS-2018</strain>
    </source>
</reference>